<dbReference type="SUPFAM" id="SSF56300">
    <property type="entry name" value="Metallo-dependent phosphatases"/>
    <property type="match status" value="1"/>
</dbReference>
<protein>
    <submittedName>
        <fullName evidence="1">Uncharacterized protein</fullName>
    </submittedName>
</protein>
<organism evidence="1 2">
    <name type="scientific">Flavisolibacter ginsenosidimutans</name>
    <dbReference type="NCBI Taxonomy" id="661481"/>
    <lineage>
        <taxon>Bacteria</taxon>
        <taxon>Pseudomonadati</taxon>
        <taxon>Bacteroidota</taxon>
        <taxon>Chitinophagia</taxon>
        <taxon>Chitinophagales</taxon>
        <taxon>Chitinophagaceae</taxon>
        <taxon>Flavisolibacter</taxon>
    </lineage>
</organism>
<name>A0A5B8UMS5_9BACT</name>
<dbReference type="AlphaFoldDB" id="A0A5B8UMS5"/>
<dbReference type="OrthoDB" id="9775118at2"/>
<evidence type="ECO:0000313" key="1">
    <source>
        <dbReference type="EMBL" id="QEC57934.1"/>
    </source>
</evidence>
<dbReference type="InterPro" id="IPR029052">
    <property type="entry name" value="Metallo-depent_PP-like"/>
</dbReference>
<accession>A0A5B8UMS5</accession>
<keyword evidence="2" id="KW-1185">Reference proteome</keyword>
<proteinExistence type="predicted"/>
<dbReference type="Gene3D" id="3.60.21.10">
    <property type="match status" value="1"/>
</dbReference>
<dbReference type="RefSeq" id="WP_146790773.1">
    <property type="nucleotide sequence ID" value="NZ_CP042433.1"/>
</dbReference>
<reference evidence="1 2" key="1">
    <citation type="journal article" date="2015" name="Int. J. Syst. Evol. Microbiol.">
        <title>Flavisolibacter ginsenosidimutans sp. nov., with ginsenoside-converting activity isolated from soil used for cultivating ginseng.</title>
        <authorList>
            <person name="Zhao Y."/>
            <person name="Liu Q."/>
            <person name="Kang M.S."/>
            <person name="Jin F."/>
            <person name="Yu H."/>
            <person name="Im W.T."/>
        </authorList>
    </citation>
    <scope>NUCLEOTIDE SEQUENCE [LARGE SCALE GENOMIC DNA]</scope>
    <source>
        <strain evidence="1 2">Gsoil 636</strain>
    </source>
</reference>
<gene>
    <name evidence="1" type="ORF">FSB75_19155</name>
</gene>
<evidence type="ECO:0000313" key="2">
    <source>
        <dbReference type="Proteomes" id="UP000321204"/>
    </source>
</evidence>
<dbReference type="KEGG" id="fgg:FSB75_19155"/>
<dbReference type="EMBL" id="CP042433">
    <property type="protein sequence ID" value="QEC57934.1"/>
    <property type="molecule type" value="Genomic_DNA"/>
</dbReference>
<sequence>MLTILHTANIQGQWSSLGITEKLSGLGGLQNITEKLAGIRNENPSAVVIDAGNMSGCRQTREERLNFYKRVSNAAYDAVVPGWTDLALGTTCFAEIVNASGVKIVPYIKQLGINTGLLPYSILKKGKACIGIINAGIPALKGAQNTSTLPLAVVINQTAQLLRSSKNCTLIICVVQSSDKKCLKLAGLSAGIDVMISTVGKTSLHNTEVIRNKSNHEVIISYAGAKGAMISRIDFTFNECGEKINVASKAIFTGAEDESYAGILKRYAAYNA</sequence>
<dbReference type="Proteomes" id="UP000321204">
    <property type="component" value="Chromosome"/>
</dbReference>